<protein>
    <submittedName>
        <fullName evidence="1">Uncharacterized protein</fullName>
    </submittedName>
</protein>
<evidence type="ECO:0000313" key="1">
    <source>
        <dbReference type="EMBL" id="KKM80105.1"/>
    </source>
</evidence>
<proteinExistence type="predicted"/>
<dbReference type="AlphaFoldDB" id="A0A0F9MTY1"/>
<organism evidence="1">
    <name type="scientific">marine sediment metagenome</name>
    <dbReference type="NCBI Taxonomy" id="412755"/>
    <lineage>
        <taxon>unclassified sequences</taxon>
        <taxon>metagenomes</taxon>
        <taxon>ecological metagenomes</taxon>
    </lineage>
</organism>
<dbReference type="EMBL" id="LAZR01008232">
    <property type="protein sequence ID" value="KKM80105.1"/>
    <property type="molecule type" value="Genomic_DNA"/>
</dbReference>
<accession>A0A0F9MTY1</accession>
<sequence length="33" mass="3869">MYHVDCVKDKKVGFKFKCKFQFIKKAPSFEGAL</sequence>
<name>A0A0F9MTY1_9ZZZZ</name>
<comment type="caution">
    <text evidence="1">The sequence shown here is derived from an EMBL/GenBank/DDBJ whole genome shotgun (WGS) entry which is preliminary data.</text>
</comment>
<reference evidence="1" key="1">
    <citation type="journal article" date="2015" name="Nature">
        <title>Complex archaea that bridge the gap between prokaryotes and eukaryotes.</title>
        <authorList>
            <person name="Spang A."/>
            <person name="Saw J.H."/>
            <person name="Jorgensen S.L."/>
            <person name="Zaremba-Niedzwiedzka K."/>
            <person name="Martijn J."/>
            <person name="Lind A.E."/>
            <person name="van Eijk R."/>
            <person name="Schleper C."/>
            <person name="Guy L."/>
            <person name="Ettema T.J."/>
        </authorList>
    </citation>
    <scope>NUCLEOTIDE SEQUENCE</scope>
</reference>
<gene>
    <name evidence="1" type="ORF">LCGC14_1343190</name>
</gene>